<reference evidence="6" key="1">
    <citation type="journal article" date="2014" name="Int. J. Syst. Evol. Microbiol.">
        <title>Complete genome sequence of Corynebacterium casei LMG S-19264T (=DSM 44701T), isolated from a smear-ripened cheese.</title>
        <authorList>
            <consortium name="US DOE Joint Genome Institute (JGI-PGF)"/>
            <person name="Walter F."/>
            <person name="Albersmeier A."/>
            <person name="Kalinowski J."/>
            <person name="Ruckert C."/>
        </authorList>
    </citation>
    <scope>NUCLEOTIDE SEQUENCE</scope>
    <source>
        <strain evidence="6">CGMCC 1.6333</strain>
    </source>
</reference>
<dbReference type="SUPFAM" id="SSF51905">
    <property type="entry name" value="FAD/NAD(P)-binding domain"/>
    <property type="match status" value="1"/>
</dbReference>
<dbReference type="GO" id="GO:0016491">
    <property type="term" value="F:oxidoreductase activity"/>
    <property type="evidence" value="ECO:0007669"/>
    <property type="project" value="UniProtKB-KW"/>
</dbReference>
<dbReference type="Proteomes" id="UP000618460">
    <property type="component" value="Unassembled WGS sequence"/>
</dbReference>
<protein>
    <submittedName>
        <fullName evidence="6">Oxidoreductase</fullName>
    </submittedName>
</protein>
<accession>A0A917TW25</accession>
<dbReference type="GO" id="GO:0005737">
    <property type="term" value="C:cytoplasm"/>
    <property type="evidence" value="ECO:0007669"/>
    <property type="project" value="TreeGrafter"/>
</dbReference>
<evidence type="ECO:0000313" key="7">
    <source>
        <dbReference type="Proteomes" id="UP000618460"/>
    </source>
</evidence>
<comment type="similarity">
    <text evidence="2">Belongs to the DadA oxidoreductase family.</text>
</comment>
<evidence type="ECO:0000256" key="1">
    <source>
        <dbReference type="ARBA" id="ARBA00001974"/>
    </source>
</evidence>
<dbReference type="EMBL" id="BMLG01000024">
    <property type="protein sequence ID" value="GGM40812.1"/>
    <property type="molecule type" value="Genomic_DNA"/>
</dbReference>
<evidence type="ECO:0000313" key="6">
    <source>
        <dbReference type="EMBL" id="GGM40812.1"/>
    </source>
</evidence>
<keyword evidence="4" id="KW-0560">Oxidoreductase</keyword>
<dbReference type="AlphaFoldDB" id="A0A917TW25"/>
<dbReference type="SUPFAM" id="SSF54373">
    <property type="entry name" value="FAD-linked reductases, C-terminal domain"/>
    <property type="match status" value="1"/>
</dbReference>
<dbReference type="InterPro" id="IPR006076">
    <property type="entry name" value="FAD-dep_OxRdtase"/>
</dbReference>
<proteinExistence type="inferred from homology"/>
<evidence type="ECO:0000256" key="2">
    <source>
        <dbReference type="ARBA" id="ARBA00009410"/>
    </source>
</evidence>
<evidence type="ECO:0000259" key="5">
    <source>
        <dbReference type="Pfam" id="PF01266"/>
    </source>
</evidence>
<evidence type="ECO:0000256" key="4">
    <source>
        <dbReference type="ARBA" id="ARBA00023002"/>
    </source>
</evidence>
<evidence type="ECO:0000256" key="3">
    <source>
        <dbReference type="ARBA" id="ARBA00022630"/>
    </source>
</evidence>
<dbReference type="OrthoDB" id="9805337at2"/>
<keyword evidence="7" id="KW-1185">Reference proteome</keyword>
<feature type="domain" description="FAD dependent oxidoreductase" evidence="5">
    <location>
        <begin position="3"/>
        <end position="350"/>
    </location>
</feature>
<dbReference type="Pfam" id="PF01266">
    <property type="entry name" value="DAO"/>
    <property type="match status" value="1"/>
</dbReference>
<keyword evidence="3" id="KW-0285">Flavoprotein</keyword>
<dbReference type="Gene3D" id="3.50.50.60">
    <property type="entry name" value="FAD/NAD(P)-binding domain"/>
    <property type="match status" value="1"/>
</dbReference>
<dbReference type="Gene3D" id="3.30.9.10">
    <property type="entry name" value="D-Amino Acid Oxidase, subunit A, domain 2"/>
    <property type="match status" value="1"/>
</dbReference>
<sequence>MSDYIVIGAGILGASTAYHLAKYGESVTIIDKKHAGQATEAAAGIVCPWLSQRRNKAWYSLAKAGASYYPTLINKLKDDGETETGYKKVGAISIRQEEKKLDAMFERAQDRRISAPEIGEITKLSPTETKSLFPPLADGFGSVHISGAARVNGQKLRDALLNAAKKHGAEVITGEAELKRDNEKVSVYVNEKVFYPDKIIITASVWANALLKPLDIEFLVEAQKAQIMHLELPENETNNWPVVMPPSDHYLVAYDDQRVIAGATHENNLGFDYRVTPIGMQEIIEKALDIAPGLAQSTVMETRVGFRPSTPGYLPVIGALPGYDHIYVANGLGSSGLTTGPYLGQQLAHLALGEETTVNVADYPISGAIK</sequence>
<dbReference type="PANTHER" id="PTHR13847:SF286">
    <property type="entry name" value="D-AMINO ACID DEHYDROGENASE"/>
    <property type="match status" value="1"/>
</dbReference>
<name>A0A917TW25_9BACI</name>
<reference evidence="6" key="2">
    <citation type="submission" date="2020-09" db="EMBL/GenBank/DDBJ databases">
        <authorList>
            <person name="Sun Q."/>
            <person name="Zhou Y."/>
        </authorList>
    </citation>
    <scope>NUCLEOTIDE SEQUENCE</scope>
    <source>
        <strain evidence="6">CGMCC 1.6333</strain>
    </source>
</reference>
<dbReference type="RefSeq" id="WP_117156914.1">
    <property type="nucleotide sequence ID" value="NZ_BMLG01000024.1"/>
</dbReference>
<dbReference type="PANTHER" id="PTHR13847">
    <property type="entry name" value="SARCOSINE DEHYDROGENASE-RELATED"/>
    <property type="match status" value="1"/>
</dbReference>
<gene>
    <name evidence="6" type="ORF">GCM10011351_28790</name>
</gene>
<comment type="caution">
    <text evidence="6">The sequence shown here is derived from an EMBL/GenBank/DDBJ whole genome shotgun (WGS) entry which is preliminary data.</text>
</comment>
<comment type="cofactor">
    <cofactor evidence="1">
        <name>FAD</name>
        <dbReference type="ChEBI" id="CHEBI:57692"/>
    </cofactor>
</comment>
<organism evidence="6 7">
    <name type="scientific">Paraliobacillus quinghaiensis</name>
    <dbReference type="NCBI Taxonomy" id="470815"/>
    <lineage>
        <taxon>Bacteria</taxon>
        <taxon>Bacillati</taxon>
        <taxon>Bacillota</taxon>
        <taxon>Bacilli</taxon>
        <taxon>Bacillales</taxon>
        <taxon>Bacillaceae</taxon>
        <taxon>Paraliobacillus</taxon>
    </lineage>
</organism>
<dbReference type="InterPro" id="IPR036188">
    <property type="entry name" value="FAD/NAD-bd_sf"/>
</dbReference>